<keyword evidence="4 9" id="KW-0067">ATP-binding</keyword>
<evidence type="ECO:0000256" key="6">
    <source>
        <dbReference type="ARBA" id="ARBA00023032"/>
    </source>
</evidence>
<keyword evidence="9" id="KW-0689">Ribosomal protein</keyword>
<keyword evidence="10" id="KW-1185">Reference proteome</keyword>
<sequence length="334" mass="35868">MSIDVSGVNKRYGEFVALQDINLTLPTGQLTALLGPSGGGKTTLLRIIAGLETADSGSVVIEGVEATRLPVQKRNVGFVFQHYAAFKHLSVARNVAFGLEIRKKPKDEIRAKVDELLRLVHLDAFADRLPSQLSGGQRQRMALARALAIEPSVLLLDEPFGALDAKVRKELRDWLRRLHDEVHVTTVFVTHDQEEALEVADEIVVVNEGRVEQVGSPDQLYDAPANEFVMGFLGEVTVLGGVRLRPHDVEMTTAPVPGALEGRVVRALRVGFEVRVTVDVAGQDAPVTVVMTRTHARSLGLEPGTAVWLAPAEGATAVASATPAARPAPEAVAG</sequence>
<evidence type="ECO:0000256" key="7">
    <source>
        <dbReference type="ARBA" id="ARBA00023136"/>
    </source>
</evidence>
<evidence type="ECO:0000256" key="4">
    <source>
        <dbReference type="ARBA" id="ARBA00022840"/>
    </source>
</evidence>
<reference evidence="9" key="1">
    <citation type="submission" date="2023-06" db="EMBL/GenBank/DDBJ databases">
        <title>Draft genome sequence of Nocardioides sp. SOB72.</title>
        <authorList>
            <person name="Zhang G."/>
        </authorList>
    </citation>
    <scope>NUCLEOTIDE SEQUENCE</scope>
    <source>
        <strain evidence="9">SOB72</strain>
    </source>
</reference>
<name>A0ABT8ENU3_9ACTN</name>
<dbReference type="NCBIfam" id="TIGR00968">
    <property type="entry name" value="3a0106s01"/>
    <property type="match status" value="1"/>
</dbReference>
<evidence type="ECO:0000256" key="2">
    <source>
        <dbReference type="ARBA" id="ARBA00022475"/>
    </source>
</evidence>
<dbReference type="InterPro" id="IPR017871">
    <property type="entry name" value="ABC_transporter-like_CS"/>
</dbReference>
<dbReference type="PROSITE" id="PS50893">
    <property type="entry name" value="ABC_TRANSPORTER_2"/>
    <property type="match status" value="1"/>
</dbReference>
<dbReference type="InterPro" id="IPR003593">
    <property type="entry name" value="AAA+_ATPase"/>
</dbReference>
<dbReference type="EMBL" id="JAUHJR010000001">
    <property type="protein sequence ID" value="MDN4159817.1"/>
    <property type="molecule type" value="Genomic_DNA"/>
</dbReference>
<protein>
    <submittedName>
        <fullName evidence="9">Sulfate ABC transporter ATP-binding protein</fullName>
    </submittedName>
</protein>
<dbReference type="RefSeq" id="WP_300958657.1">
    <property type="nucleotide sequence ID" value="NZ_JAUHJR010000001.1"/>
</dbReference>
<dbReference type="PANTHER" id="PTHR42781:SF4">
    <property type="entry name" value="SPERMIDINE_PUTRESCINE IMPORT ATP-BINDING PROTEIN POTA"/>
    <property type="match status" value="1"/>
</dbReference>
<dbReference type="InterPro" id="IPR027417">
    <property type="entry name" value="P-loop_NTPase"/>
</dbReference>
<dbReference type="InterPro" id="IPR008995">
    <property type="entry name" value="Mo/tungstate-bd_C_term_dom"/>
</dbReference>
<keyword evidence="2" id="KW-1003">Cell membrane</keyword>
<comment type="caution">
    <text evidence="9">The sequence shown here is derived from an EMBL/GenBank/DDBJ whole genome shotgun (WGS) entry which is preliminary data.</text>
</comment>
<dbReference type="InterPro" id="IPR024765">
    <property type="entry name" value="TOBE-like"/>
</dbReference>
<dbReference type="SMART" id="SM00382">
    <property type="entry name" value="AAA"/>
    <property type="match status" value="1"/>
</dbReference>
<dbReference type="InterPro" id="IPR003439">
    <property type="entry name" value="ABC_transporter-like_ATP-bd"/>
</dbReference>
<keyword evidence="3" id="KW-0547">Nucleotide-binding</keyword>
<keyword evidence="5" id="KW-1278">Translocase</keyword>
<evidence type="ECO:0000256" key="5">
    <source>
        <dbReference type="ARBA" id="ARBA00022967"/>
    </source>
</evidence>
<dbReference type="InterPro" id="IPR005666">
    <property type="entry name" value="Sulph_transpt1"/>
</dbReference>
<evidence type="ECO:0000256" key="1">
    <source>
        <dbReference type="ARBA" id="ARBA00022448"/>
    </source>
</evidence>
<dbReference type="Pfam" id="PF00005">
    <property type="entry name" value="ABC_tran"/>
    <property type="match status" value="1"/>
</dbReference>
<evidence type="ECO:0000259" key="8">
    <source>
        <dbReference type="PROSITE" id="PS50893"/>
    </source>
</evidence>
<keyword evidence="7" id="KW-0472">Membrane</keyword>
<evidence type="ECO:0000313" key="10">
    <source>
        <dbReference type="Proteomes" id="UP001168537"/>
    </source>
</evidence>
<dbReference type="InterPro" id="IPR050093">
    <property type="entry name" value="ABC_SmlMolc_Importer"/>
</dbReference>
<evidence type="ECO:0000256" key="3">
    <source>
        <dbReference type="ARBA" id="ARBA00022741"/>
    </source>
</evidence>
<keyword evidence="9" id="KW-0687">Ribonucleoprotein</keyword>
<dbReference type="GO" id="GO:0005524">
    <property type="term" value="F:ATP binding"/>
    <property type="evidence" value="ECO:0007669"/>
    <property type="project" value="UniProtKB-KW"/>
</dbReference>
<dbReference type="SUPFAM" id="SSF52540">
    <property type="entry name" value="P-loop containing nucleoside triphosphate hydrolases"/>
    <property type="match status" value="1"/>
</dbReference>
<dbReference type="Pfam" id="PF12857">
    <property type="entry name" value="TOBE_3"/>
    <property type="match status" value="1"/>
</dbReference>
<dbReference type="Gene3D" id="2.40.50.100">
    <property type="match status" value="1"/>
</dbReference>
<dbReference type="PROSITE" id="PS00211">
    <property type="entry name" value="ABC_TRANSPORTER_1"/>
    <property type="match status" value="1"/>
</dbReference>
<organism evidence="9 10">
    <name type="scientific">Nocardioides abyssi</name>
    <dbReference type="NCBI Taxonomy" id="3058370"/>
    <lineage>
        <taxon>Bacteria</taxon>
        <taxon>Bacillati</taxon>
        <taxon>Actinomycetota</taxon>
        <taxon>Actinomycetes</taxon>
        <taxon>Propionibacteriales</taxon>
        <taxon>Nocardioidaceae</taxon>
        <taxon>Nocardioides</taxon>
    </lineage>
</organism>
<keyword evidence="6" id="KW-0764">Sulfate transport</keyword>
<dbReference type="CDD" id="cd03296">
    <property type="entry name" value="ABC_CysA_sulfate_importer"/>
    <property type="match status" value="1"/>
</dbReference>
<dbReference type="Gene3D" id="3.40.50.300">
    <property type="entry name" value="P-loop containing nucleotide triphosphate hydrolases"/>
    <property type="match status" value="1"/>
</dbReference>
<dbReference type="GO" id="GO:0005840">
    <property type="term" value="C:ribosome"/>
    <property type="evidence" value="ECO:0007669"/>
    <property type="project" value="UniProtKB-KW"/>
</dbReference>
<dbReference type="PANTHER" id="PTHR42781">
    <property type="entry name" value="SPERMIDINE/PUTRESCINE IMPORT ATP-BINDING PROTEIN POTA"/>
    <property type="match status" value="1"/>
</dbReference>
<keyword evidence="1" id="KW-0813">Transport</keyword>
<dbReference type="Proteomes" id="UP001168537">
    <property type="component" value="Unassembled WGS sequence"/>
</dbReference>
<dbReference type="SUPFAM" id="SSF50331">
    <property type="entry name" value="MOP-like"/>
    <property type="match status" value="1"/>
</dbReference>
<feature type="domain" description="ABC transporter" evidence="8">
    <location>
        <begin position="3"/>
        <end position="233"/>
    </location>
</feature>
<proteinExistence type="predicted"/>
<accession>A0ABT8ENU3</accession>
<gene>
    <name evidence="9" type="ORF">QWY29_00480</name>
</gene>
<evidence type="ECO:0000313" key="9">
    <source>
        <dbReference type="EMBL" id="MDN4159817.1"/>
    </source>
</evidence>